<dbReference type="GO" id="GO:0016151">
    <property type="term" value="F:nickel cation binding"/>
    <property type="evidence" value="ECO:0007669"/>
    <property type="project" value="UniProtKB-UniRule"/>
</dbReference>
<name>A0A851GGM2_9BACT</name>
<keyword evidence="4" id="KW-1185">Reference proteome</keyword>
<evidence type="ECO:0000313" key="4">
    <source>
        <dbReference type="Proteomes" id="UP000557872"/>
    </source>
</evidence>
<keyword evidence="1 2" id="KW-0533">Nickel</keyword>
<dbReference type="Proteomes" id="UP000557872">
    <property type="component" value="Unassembled WGS sequence"/>
</dbReference>
<dbReference type="Gene3D" id="3.10.20.300">
    <property type="entry name" value="mk0293 like domain"/>
    <property type="match status" value="1"/>
</dbReference>
<accession>A0A851GGM2</accession>
<dbReference type="InterPro" id="IPR002822">
    <property type="entry name" value="Ni_insertion"/>
</dbReference>
<dbReference type="HAMAP" id="MF_01074">
    <property type="entry name" value="LarC"/>
    <property type="match status" value="1"/>
</dbReference>
<comment type="similarity">
    <text evidence="2">Belongs to the LarC family.</text>
</comment>
<dbReference type="GO" id="GO:0016829">
    <property type="term" value="F:lyase activity"/>
    <property type="evidence" value="ECO:0007669"/>
    <property type="project" value="UniProtKB-UniRule"/>
</dbReference>
<dbReference type="EMBL" id="JACBAZ010000001">
    <property type="protein sequence ID" value="NWK54395.1"/>
    <property type="molecule type" value="Genomic_DNA"/>
</dbReference>
<comment type="catalytic activity">
    <reaction evidence="2">
        <text>Ni(II)-pyridinium-3,5-bisthiocarboxylate mononucleotide = pyridinium-3,5-bisthiocarboxylate mononucleotide + Ni(2+)</text>
        <dbReference type="Rhea" id="RHEA:54784"/>
        <dbReference type="ChEBI" id="CHEBI:49786"/>
        <dbReference type="ChEBI" id="CHEBI:137372"/>
        <dbReference type="ChEBI" id="CHEBI:137373"/>
        <dbReference type="EC" id="4.99.1.12"/>
    </reaction>
</comment>
<proteinExistence type="inferred from homology"/>
<dbReference type="PANTHER" id="PTHR36566:SF1">
    <property type="entry name" value="PYRIDINIUM-3,5-BISTHIOCARBOXYLIC ACID MONONUCLEOTIDE NICKEL INSERTION PROTEIN"/>
    <property type="match status" value="1"/>
</dbReference>
<sequence>MKTAYFDCIAGASGDMLLGALIDAGLPVADLESELSKLNLDDFHLHVGKVMKNAFAATKVDVHAHDHAPERHLKDLCEVVENSGVSDRVKERAVRVFTRICQEEARIHNMAVDEVHLHEVGGVDAIVDVVGVLAAVELMGIERVTVSPLPMGRGFIHGAHGQIPLPAPATLGLLKGVPICGSPIDVEFVTPTGAALLTELADAWGVLPSMTLQEVGYGAGTRDLEIPNVLRVLIGASSESGAWQSESITVLETHLDNDRGETLGHAFEKIMEAGALDVVSIPAQMKKNRPAHVVKVLAKPEDADRLERLLFEETSTLGVRRSDTRRDALHRDFDTVDTRYGKIQVKVAKLPSGALRATPEYEDCRKAAEEHGVSLHTVTHEAEHAAAHKFGIPH</sequence>
<evidence type="ECO:0000313" key="3">
    <source>
        <dbReference type="EMBL" id="NWK54395.1"/>
    </source>
</evidence>
<comment type="caution">
    <text evidence="3">The sequence shown here is derived from an EMBL/GenBank/DDBJ whole genome shotgun (WGS) entry which is preliminary data.</text>
</comment>
<reference evidence="3 4" key="1">
    <citation type="submission" date="2020-07" db="EMBL/GenBank/DDBJ databases">
        <title>Roseicoccus Jingziensis gen. nov., sp. nov., isolated from coastal seawater.</title>
        <authorList>
            <person name="Feng X."/>
        </authorList>
    </citation>
    <scope>NUCLEOTIDE SEQUENCE [LARGE SCALE GENOMIC DNA]</scope>
    <source>
        <strain evidence="3 4">N1E253</strain>
    </source>
</reference>
<dbReference type="NCBIfam" id="TIGR00299">
    <property type="entry name" value="nickel pincer cofactor biosynthesis protein LarC"/>
    <property type="match status" value="1"/>
</dbReference>
<dbReference type="AlphaFoldDB" id="A0A851GGM2"/>
<keyword evidence="2" id="KW-0456">Lyase</keyword>
<organism evidence="3 4">
    <name type="scientific">Oceaniferula marina</name>
    <dbReference type="NCBI Taxonomy" id="2748318"/>
    <lineage>
        <taxon>Bacteria</taxon>
        <taxon>Pseudomonadati</taxon>
        <taxon>Verrucomicrobiota</taxon>
        <taxon>Verrucomicrobiia</taxon>
        <taxon>Verrucomicrobiales</taxon>
        <taxon>Verrucomicrobiaceae</taxon>
        <taxon>Oceaniferula</taxon>
    </lineage>
</organism>
<dbReference type="Pfam" id="PF01969">
    <property type="entry name" value="Ni_insertion"/>
    <property type="match status" value="1"/>
</dbReference>
<evidence type="ECO:0000256" key="2">
    <source>
        <dbReference type="HAMAP-Rule" id="MF_01074"/>
    </source>
</evidence>
<dbReference type="GO" id="GO:0051604">
    <property type="term" value="P:protein maturation"/>
    <property type="evidence" value="ECO:0007669"/>
    <property type="project" value="UniProtKB-UniRule"/>
</dbReference>
<dbReference type="PANTHER" id="PTHR36566">
    <property type="entry name" value="NICKEL INSERTION PROTEIN-RELATED"/>
    <property type="match status" value="1"/>
</dbReference>
<protein>
    <recommendedName>
        <fullName evidence="2">Pyridinium-3,5-bisthiocarboxylic acid mononucleotide nickel insertion protein</fullName>
        <shortName evidence="2">P2TMN nickel insertion protein</shortName>
        <ecNumber evidence="2">4.99.1.12</ecNumber>
    </recommendedName>
    <alternativeName>
        <fullName evidence="2">Nickel-pincer cofactor biosynthesis protein LarC</fullName>
    </alternativeName>
</protein>
<comment type="function">
    <text evidence="2">Involved in the biosynthesis of a nickel-pincer cofactor ((SCS)Ni(II) pincer complex). Binds Ni(2+), and functions in nickel delivery to pyridinium-3,5-bisthiocarboxylic acid mononucleotide (P2TMN), to form the mature cofactor. Is thus probably required for the activation of nickel-pincer cofactor-dependent enzymes.</text>
</comment>
<dbReference type="Gene3D" id="3.30.70.1380">
    <property type="entry name" value="Transcriptional regulatory protein pf0864 domain like"/>
    <property type="match status" value="1"/>
</dbReference>
<dbReference type="EC" id="4.99.1.12" evidence="2"/>
<gene>
    <name evidence="2 3" type="primary">larC</name>
    <name evidence="3" type="ORF">HW115_02150</name>
</gene>
<dbReference type="RefSeq" id="WP_178930929.1">
    <property type="nucleotide sequence ID" value="NZ_JACBAZ010000001.1"/>
</dbReference>
<evidence type="ECO:0000256" key="1">
    <source>
        <dbReference type="ARBA" id="ARBA00022596"/>
    </source>
</evidence>